<proteinExistence type="predicted"/>
<dbReference type="EMBL" id="KE145370">
    <property type="protein sequence ID" value="EPE26643.1"/>
    <property type="molecule type" value="Genomic_DNA"/>
</dbReference>
<evidence type="ECO:0000313" key="2">
    <source>
        <dbReference type="Proteomes" id="UP000016922"/>
    </source>
</evidence>
<dbReference type="AlphaFoldDB" id="S3DJB1"/>
<evidence type="ECO:0000313" key="1">
    <source>
        <dbReference type="EMBL" id="EPE26643.1"/>
    </source>
</evidence>
<sequence length="512" mass="58160">MGIPAYNDLERMASVFRVFEGYENLLVPQQIGTASPSTYNPIAEKTDLTVFRFDSKNSRLPRFPVQIVQVPDADYAVIQDDHEEEEHDFPDVMSRYLRAQRDLAENTAIHRQEGNREIAVEGSWDDDVEAQEEVSDRETGVLSGLSDLIDAVREASRDNDERIEDAYEIVNEDLPMAGDTDESAFDDNEAVFVDVDQPVDENLVEAVNMGQGTDNNVAEEQASNAIVVEVVHTGDRHPNDSVEEQHAPHINIEEDIQPNADHNISGPAQAAPHEQIFDLFAFDDKTLPPRRPTPNISNEAWDDIWHILSDPEVVNRGGVFHLPSDNENGNVLMLGPSCFRGEEATIKTQYRIEFHAALSFIIGPSFLDGIHENESLQMRIESDRRLALSRGYRAIIVLLRRRREYPVTGEQPVVRMMYWVKKSESNPEEVKEEEEEPTYAFVDQQPDTRTIWDGVDMDGVEIPEFEMGRTYDWDTYIEFLASLRRGRAFNQDAYADHVASRRVDGVLLGPEE</sequence>
<dbReference type="HOGENOM" id="CLU_532148_0_0_1"/>
<dbReference type="OrthoDB" id="10343503at2759"/>
<dbReference type="RefSeq" id="XP_008085833.1">
    <property type="nucleotide sequence ID" value="XM_008087642.1"/>
</dbReference>
<reference evidence="1 2" key="1">
    <citation type="journal article" date="2013" name="BMC Genomics">
        <title>Genomics-driven discovery of the pneumocandin biosynthetic gene cluster in the fungus Glarea lozoyensis.</title>
        <authorList>
            <person name="Chen L."/>
            <person name="Yue Q."/>
            <person name="Zhang X."/>
            <person name="Xiang M."/>
            <person name="Wang C."/>
            <person name="Li S."/>
            <person name="Che Y."/>
            <person name="Ortiz-Lopez F.J."/>
            <person name="Bills G.F."/>
            <person name="Liu X."/>
            <person name="An Z."/>
        </authorList>
    </citation>
    <scope>NUCLEOTIDE SEQUENCE [LARGE SCALE GENOMIC DNA]</scope>
    <source>
        <strain evidence="2">ATCC 20868 / MF5171</strain>
    </source>
</reference>
<dbReference type="KEGG" id="glz:GLAREA_02556"/>
<dbReference type="Proteomes" id="UP000016922">
    <property type="component" value="Unassembled WGS sequence"/>
</dbReference>
<name>S3DJB1_GLAL2</name>
<keyword evidence="2" id="KW-1185">Reference proteome</keyword>
<gene>
    <name evidence="1" type="ORF">GLAREA_02556</name>
</gene>
<protein>
    <submittedName>
        <fullName evidence="1">Uncharacterized protein</fullName>
    </submittedName>
</protein>
<accession>S3DJB1</accession>
<dbReference type="GeneID" id="19461613"/>
<organism evidence="1 2">
    <name type="scientific">Glarea lozoyensis (strain ATCC 20868 / MF5171)</name>
    <dbReference type="NCBI Taxonomy" id="1116229"/>
    <lineage>
        <taxon>Eukaryota</taxon>
        <taxon>Fungi</taxon>
        <taxon>Dikarya</taxon>
        <taxon>Ascomycota</taxon>
        <taxon>Pezizomycotina</taxon>
        <taxon>Leotiomycetes</taxon>
        <taxon>Helotiales</taxon>
        <taxon>Helotiaceae</taxon>
        <taxon>Glarea</taxon>
    </lineage>
</organism>